<feature type="transmembrane region" description="Helical" evidence="1">
    <location>
        <begin position="57"/>
        <end position="77"/>
    </location>
</feature>
<dbReference type="Pfam" id="PF01569">
    <property type="entry name" value="PAP2"/>
    <property type="match status" value="1"/>
</dbReference>
<feature type="transmembrane region" description="Helical" evidence="1">
    <location>
        <begin position="97"/>
        <end position="116"/>
    </location>
</feature>
<keyword evidence="1" id="KW-1133">Transmembrane helix</keyword>
<sequence>MSDRDLFEVFNASAGLHGSLLWLLRLLSSHVSWLTLVALCATLVFGPVSLRRAMARLVQGALLAALLGLVISLLLQSPRPGDLALGHQYLHPLLPSGFPSVHVTVLWALALGALTLRPAWPRLGAVMLPLGLLVGWARIYLGVQFPSDVLAAFPVAAVAVGLTWLLRRPLEVELTIPLMRWIDGLRARHRRERS</sequence>
<evidence type="ECO:0000313" key="3">
    <source>
        <dbReference type="EMBL" id="URI10866.1"/>
    </source>
</evidence>
<feature type="transmembrane region" description="Helical" evidence="1">
    <location>
        <begin position="123"/>
        <end position="143"/>
    </location>
</feature>
<accession>A0ABY4SIP7</accession>
<dbReference type="SUPFAM" id="SSF48317">
    <property type="entry name" value="Acid phosphatase/Vanadium-dependent haloperoxidase"/>
    <property type="match status" value="1"/>
</dbReference>
<dbReference type="Gene3D" id="1.20.144.10">
    <property type="entry name" value="Phosphatidic acid phosphatase type 2/haloperoxidase"/>
    <property type="match status" value="1"/>
</dbReference>
<dbReference type="SMART" id="SM00014">
    <property type="entry name" value="acidPPc"/>
    <property type="match status" value="1"/>
</dbReference>
<reference evidence="3" key="1">
    <citation type="submission" date="2022-05" db="EMBL/GenBank/DDBJ databases">
        <title>An RpoN-dependent PEP-CTERM gene is involved in floc formation of an Aquincola tertiaricarbonis strain.</title>
        <authorList>
            <person name="Qiu D."/>
            <person name="Xia M."/>
        </authorList>
    </citation>
    <scope>NUCLEOTIDE SEQUENCE</scope>
    <source>
        <strain evidence="3">RN12</strain>
    </source>
</reference>
<keyword evidence="1" id="KW-0472">Membrane</keyword>
<name>A0ABY4SIP7_AQUTE</name>
<proteinExistence type="predicted"/>
<keyword evidence="1" id="KW-0812">Transmembrane</keyword>
<feature type="transmembrane region" description="Helical" evidence="1">
    <location>
        <begin position="20"/>
        <end position="45"/>
    </location>
</feature>
<dbReference type="RefSeq" id="WP_250199069.1">
    <property type="nucleotide sequence ID" value="NZ_CP097636.1"/>
</dbReference>
<organism evidence="3 4">
    <name type="scientific">Aquincola tertiaricarbonis</name>
    <dbReference type="NCBI Taxonomy" id="391953"/>
    <lineage>
        <taxon>Bacteria</taxon>
        <taxon>Pseudomonadati</taxon>
        <taxon>Pseudomonadota</taxon>
        <taxon>Betaproteobacteria</taxon>
        <taxon>Burkholderiales</taxon>
        <taxon>Sphaerotilaceae</taxon>
        <taxon>Aquincola</taxon>
    </lineage>
</organism>
<dbReference type="InterPro" id="IPR036938">
    <property type="entry name" value="PAP2/HPO_sf"/>
</dbReference>
<evidence type="ECO:0000256" key="1">
    <source>
        <dbReference type="SAM" id="Phobius"/>
    </source>
</evidence>
<evidence type="ECO:0000313" key="4">
    <source>
        <dbReference type="Proteomes" id="UP001056201"/>
    </source>
</evidence>
<feature type="domain" description="Phosphatidic acid phosphatase type 2/haloperoxidase" evidence="2">
    <location>
        <begin position="50"/>
        <end position="165"/>
    </location>
</feature>
<feature type="transmembrane region" description="Helical" evidence="1">
    <location>
        <begin position="149"/>
        <end position="166"/>
    </location>
</feature>
<gene>
    <name evidence="3" type="ORF">MW290_17955</name>
</gene>
<keyword evidence="4" id="KW-1185">Reference proteome</keyword>
<dbReference type="Proteomes" id="UP001056201">
    <property type="component" value="Chromosome 2"/>
</dbReference>
<dbReference type="InterPro" id="IPR000326">
    <property type="entry name" value="PAP2/HPO"/>
</dbReference>
<evidence type="ECO:0000259" key="2">
    <source>
        <dbReference type="SMART" id="SM00014"/>
    </source>
</evidence>
<dbReference type="EMBL" id="CP097636">
    <property type="protein sequence ID" value="URI10866.1"/>
    <property type="molecule type" value="Genomic_DNA"/>
</dbReference>
<protein>
    <submittedName>
        <fullName evidence="3">Phosphatase PAP2 family protein</fullName>
    </submittedName>
</protein>